<dbReference type="RefSeq" id="WP_066617664.1">
    <property type="nucleotide sequence ID" value="NZ_FQXL01000031.1"/>
</dbReference>
<name>A0A168E102_9CLOT</name>
<organism evidence="1 2">
    <name type="scientific">Clostridium magnum DSM 2767</name>
    <dbReference type="NCBI Taxonomy" id="1121326"/>
    <lineage>
        <taxon>Bacteria</taxon>
        <taxon>Bacillati</taxon>
        <taxon>Bacillota</taxon>
        <taxon>Clostridia</taxon>
        <taxon>Eubacteriales</taxon>
        <taxon>Clostridiaceae</taxon>
        <taxon>Clostridium</taxon>
    </lineage>
</organism>
<dbReference type="EMBL" id="LWAE01000001">
    <property type="protein sequence ID" value="KZL93533.1"/>
    <property type="molecule type" value="Genomic_DNA"/>
</dbReference>
<gene>
    <name evidence="1" type="ORF">CLMAG_05790</name>
</gene>
<protein>
    <submittedName>
        <fullName evidence="1">Uncharacterized protein</fullName>
    </submittedName>
</protein>
<evidence type="ECO:0000313" key="2">
    <source>
        <dbReference type="Proteomes" id="UP000076603"/>
    </source>
</evidence>
<keyword evidence="2" id="KW-1185">Reference proteome</keyword>
<dbReference type="STRING" id="1121326.CLMAG_05790"/>
<comment type="caution">
    <text evidence="1">The sequence shown here is derived from an EMBL/GenBank/DDBJ whole genome shotgun (WGS) entry which is preliminary data.</text>
</comment>
<accession>A0A168E102</accession>
<dbReference type="Proteomes" id="UP000076603">
    <property type="component" value="Unassembled WGS sequence"/>
</dbReference>
<evidence type="ECO:0000313" key="1">
    <source>
        <dbReference type="EMBL" id="KZL93533.1"/>
    </source>
</evidence>
<proteinExistence type="predicted"/>
<dbReference type="AlphaFoldDB" id="A0A168E102"/>
<sequence length="75" mass="8327">MLLNVILILIALEGAANIGLTYKNYKEVKELKAKINGSTEIVQEVKITVDGAGKSISEEIRKQIYNLSFMGIKMK</sequence>
<dbReference type="PATRIC" id="fig|1121326.3.peg.534"/>
<reference evidence="1 2" key="1">
    <citation type="submission" date="2016-04" db="EMBL/GenBank/DDBJ databases">
        <title>Genome sequence of Clostridium magnum DSM 2767.</title>
        <authorList>
            <person name="Poehlein A."/>
            <person name="Uhlig R."/>
            <person name="Fischer R."/>
            <person name="Bahl H."/>
            <person name="Daniel R."/>
        </authorList>
    </citation>
    <scope>NUCLEOTIDE SEQUENCE [LARGE SCALE GENOMIC DNA]</scope>
    <source>
        <strain evidence="1 2">DSM 2767</strain>
    </source>
</reference>